<dbReference type="RefSeq" id="XP_035822328.1">
    <property type="nucleotide sequence ID" value="XM_035966435.1"/>
</dbReference>
<accession>A0A804NFA2</accession>
<reference evidence="7" key="3">
    <citation type="submission" date="2021-05" db="UniProtKB">
        <authorList>
            <consortium name="EnsemblPlants"/>
        </authorList>
    </citation>
    <scope>IDENTIFICATION</scope>
    <source>
        <strain evidence="7">cv. B73</strain>
    </source>
</reference>
<dbReference type="RefSeq" id="XP_023157825.1">
    <property type="nucleotide sequence ID" value="XM_023302057.2"/>
</dbReference>
<dbReference type="RefSeq" id="XP_035822331.1">
    <property type="nucleotide sequence ID" value="XM_035966438.1"/>
</dbReference>
<feature type="domain" description="Thiamine pyrophosphate enzyme N-terminal TPP-binding" evidence="6">
    <location>
        <begin position="144"/>
        <end position="245"/>
    </location>
</feature>
<evidence type="ECO:0000256" key="3">
    <source>
        <dbReference type="ARBA" id="ARBA00022842"/>
    </source>
</evidence>
<evidence type="ECO:0000313" key="8">
    <source>
        <dbReference type="Proteomes" id="UP000007305"/>
    </source>
</evidence>
<dbReference type="RefSeq" id="XP_023157819.1">
    <property type="nucleotide sequence ID" value="XM_023302051.2"/>
</dbReference>
<evidence type="ECO:0000256" key="2">
    <source>
        <dbReference type="ARBA" id="ARBA00022723"/>
    </source>
</evidence>
<dbReference type="RefSeq" id="XP_023157823.1">
    <property type="nucleotide sequence ID" value="XM_023302055.2"/>
</dbReference>
<comment type="cofactor">
    <cofactor evidence="1">
        <name>thiamine diphosphate</name>
        <dbReference type="ChEBI" id="CHEBI:58937"/>
    </cofactor>
</comment>
<dbReference type="RefSeq" id="XP_023157830.1">
    <property type="nucleotide sequence ID" value="XM_023302062.2"/>
</dbReference>
<feature type="compositionally biased region" description="Basic residues" evidence="5">
    <location>
        <begin position="41"/>
        <end position="58"/>
    </location>
</feature>
<sequence>MVRRASTPSPWLRPPPPLITTPRTRRARPVFVPPPLISPRHPWRRPRPPPTCPRRRPLPRAPPQSPPLRARERANPPFPRLSLAPRWNRHGIHGRVLRIHLHRVATVRRGRGCPDGGDLDCGQVHAYSSRRSCFSSTTSSPCALGTRHMFGVVGITVTSLTSRAAAAEVCFLAFRNEQSAGYAAAYDFLTGSPGALLIVSGPRYIHGLAGLSHATANAWSLLMSSGSCDQADAGRGDFQELDQIAATKPFAKLAVKATTILNVSRSSLPTRTNGTPAVPI</sequence>
<dbReference type="RefSeq" id="XP_023157824.1">
    <property type="nucleotide sequence ID" value="XM_023302056.2"/>
</dbReference>
<dbReference type="GeneID" id="111591140"/>
<dbReference type="RefSeq" id="XP_023157821.1">
    <property type="nucleotide sequence ID" value="XM_023302053.2"/>
</dbReference>
<dbReference type="RefSeq" id="XP_035822330.1">
    <property type="nucleotide sequence ID" value="XM_035966437.1"/>
</dbReference>
<reference evidence="8" key="1">
    <citation type="submission" date="2015-12" db="EMBL/GenBank/DDBJ databases">
        <title>Update maize B73 reference genome by single molecule sequencing technologies.</title>
        <authorList>
            <consortium name="Maize Genome Sequencing Project"/>
            <person name="Ware D."/>
        </authorList>
    </citation>
    <scope>NUCLEOTIDE SEQUENCE [LARGE SCALE GENOMIC DNA]</scope>
    <source>
        <strain evidence="8">cv. B73</strain>
    </source>
</reference>
<feature type="compositionally biased region" description="Low complexity" evidence="5">
    <location>
        <begin position="1"/>
        <end position="10"/>
    </location>
</feature>
<proteinExistence type="evidence at protein level"/>
<dbReference type="InParanoid" id="A0A804NFA2"/>
<dbReference type="RefSeq" id="XP_023157822.1">
    <property type="nucleotide sequence ID" value="XM_023302054.2"/>
</dbReference>
<keyword evidence="9" id="KW-1267">Proteomics identification</keyword>
<dbReference type="PANTHER" id="PTHR43710:SF2">
    <property type="entry name" value="2-HYDROXYACYL-COA LYASE 1"/>
    <property type="match status" value="1"/>
</dbReference>
<dbReference type="RefSeq" id="XP_023157828.1">
    <property type="nucleotide sequence ID" value="XM_023302060.2"/>
</dbReference>
<dbReference type="RefSeq" id="XP_023157818.1">
    <property type="nucleotide sequence ID" value="XM_023302050.2"/>
</dbReference>
<dbReference type="SUPFAM" id="SSF52518">
    <property type="entry name" value="Thiamin diphosphate-binding fold (THDP-binding)"/>
    <property type="match status" value="1"/>
</dbReference>
<feature type="region of interest" description="Disordered" evidence="5">
    <location>
        <begin position="1"/>
        <end position="77"/>
    </location>
</feature>
<gene>
    <name evidence="7" type="primary">LOC111591140</name>
</gene>
<evidence type="ECO:0007829" key="9">
    <source>
        <dbReference type="PeptideAtlas" id="A0A804NFA2"/>
    </source>
</evidence>
<dbReference type="InterPro" id="IPR029061">
    <property type="entry name" value="THDP-binding"/>
</dbReference>
<evidence type="ECO:0000256" key="5">
    <source>
        <dbReference type="SAM" id="MobiDB-lite"/>
    </source>
</evidence>
<dbReference type="RefSeq" id="XP_035822332.1">
    <property type="nucleotide sequence ID" value="XM_035966439.1"/>
</dbReference>
<keyword evidence="2" id="KW-0479">Metal-binding</keyword>
<evidence type="ECO:0000259" key="6">
    <source>
        <dbReference type="Pfam" id="PF02776"/>
    </source>
</evidence>
<dbReference type="RefSeq" id="XP_023157817.1">
    <property type="nucleotide sequence ID" value="XM_023302049.2"/>
</dbReference>
<dbReference type="Gene3D" id="3.40.50.970">
    <property type="match status" value="1"/>
</dbReference>
<keyword evidence="8" id="KW-1185">Reference proteome</keyword>
<dbReference type="RefSeq" id="XP_023157827.1">
    <property type="nucleotide sequence ID" value="XM_023302059.2"/>
</dbReference>
<dbReference type="AlphaFoldDB" id="A0A804NFA2"/>
<dbReference type="PANTHER" id="PTHR43710">
    <property type="entry name" value="2-HYDROXYACYL-COA LYASE"/>
    <property type="match status" value="1"/>
</dbReference>
<dbReference type="Gramene" id="Zm00001eb156880_T001">
    <property type="protein sequence ID" value="Zm00001eb156880_P001"/>
    <property type="gene ID" value="Zm00001eb156880"/>
</dbReference>
<dbReference type="RefSeq" id="XP_035822329.1">
    <property type="nucleotide sequence ID" value="XM_035966436.1"/>
</dbReference>
<dbReference type="InterPro" id="IPR045025">
    <property type="entry name" value="HACL1-like"/>
</dbReference>
<keyword evidence="4" id="KW-0456">Lyase</keyword>
<evidence type="ECO:0000256" key="1">
    <source>
        <dbReference type="ARBA" id="ARBA00001964"/>
    </source>
</evidence>
<dbReference type="GO" id="GO:0016829">
    <property type="term" value="F:lyase activity"/>
    <property type="evidence" value="ECO:0007669"/>
    <property type="project" value="UniProtKB-KW"/>
</dbReference>
<dbReference type="GO" id="GO:0046872">
    <property type="term" value="F:metal ion binding"/>
    <property type="evidence" value="ECO:0007669"/>
    <property type="project" value="UniProtKB-KW"/>
</dbReference>
<dbReference type="RefSeq" id="XP_023157816.1">
    <property type="nucleotide sequence ID" value="XM_023302048.2"/>
</dbReference>
<organism evidence="7 8">
    <name type="scientific">Zea mays</name>
    <name type="common">Maize</name>
    <dbReference type="NCBI Taxonomy" id="4577"/>
    <lineage>
        <taxon>Eukaryota</taxon>
        <taxon>Viridiplantae</taxon>
        <taxon>Streptophyta</taxon>
        <taxon>Embryophyta</taxon>
        <taxon>Tracheophyta</taxon>
        <taxon>Spermatophyta</taxon>
        <taxon>Magnoliopsida</taxon>
        <taxon>Liliopsida</taxon>
        <taxon>Poales</taxon>
        <taxon>Poaceae</taxon>
        <taxon>PACMAD clade</taxon>
        <taxon>Panicoideae</taxon>
        <taxon>Andropogonodae</taxon>
        <taxon>Andropogoneae</taxon>
        <taxon>Tripsacinae</taxon>
        <taxon>Zea</taxon>
    </lineage>
</organism>
<dbReference type="RefSeq" id="XP_023157820.1">
    <property type="nucleotide sequence ID" value="XM_023302052.2"/>
</dbReference>
<dbReference type="GO" id="GO:0030976">
    <property type="term" value="F:thiamine pyrophosphate binding"/>
    <property type="evidence" value="ECO:0007669"/>
    <property type="project" value="InterPro"/>
</dbReference>
<dbReference type="KEGG" id="zma:111591140"/>
<dbReference type="OrthoDB" id="783566at2759"/>
<dbReference type="InterPro" id="IPR012001">
    <property type="entry name" value="Thiamin_PyroP_enz_TPP-bd_dom"/>
</dbReference>
<dbReference type="RefSeq" id="XP_023157829.1">
    <property type="nucleotide sequence ID" value="XM_023302061.2"/>
</dbReference>
<evidence type="ECO:0000256" key="4">
    <source>
        <dbReference type="ARBA" id="ARBA00023239"/>
    </source>
</evidence>
<reference evidence="7" key="2">
    <citation type="submission" date="2019-07" db="EMBL/GenBank/DDBJ databases">
        <authorList>
            <person name="Seetharam A."/>
            <person name="Woodhouse M."/>
            <person name="Cannon E."/>
        </authorList>
    </citation>
    <scope>NUCLEOTIDE SEQUENCE [LARGE SCALE GENOMIC DNA]</scope>
    <source>
        <strain evidence="7">cv. B73</strain>
    </source>
</reference>
<dbReference type="CDD" id="cd07035">
    <property type="entry name" value="TPP_PYR_POX_like"/>
    <property type="match status" value="1"/>
</dbReference>
<name>A0A804NFA2_MAIZE</name>
<protein>
    <recommendedName>
        <fullName evidence="6">Thiamine pyrophosphate enzyme N-terminal TPP-binding domain-containing protein</fullName>
    </recommendedName>
</protein>
<keyword evidence="3" id="KW-0460">Magnesium</keyword>
<dbReference type="RefSeq" id="XP_035822333.1">
    <property type="nucleotide sequence ID" value="XM_035966440.1"/>
</dbReference>
<dbReference type="RefSeq" id="XP_035822327.1">
    <property type="nucleotide sequence ID" value="XM_035966434.1"/>
</dbReference>
<dbReference type="Proteomes" id="UP000007305">
    <property type="component" value="Chromosome 3"/>
</dbReference>
<dbReference type="RefSeq" id="XP_023157826.1">
    <property type="nucleotide sequence ID" value="XM_023302058.2"/>
</dbReference>
<dbReference type="EnsemblPlants" id="Zm00001eb156880_T001">
    <property type="protein sequence ID" value="Zm00001eb156880_P001"/>
    <property type="gene ID" value="Zm00001eb156880"/>
</dbReference>
<evidence type="ECO:0000313" key="7">
    <source>
        <dbReference type="EnsemblPlants" id="Zm00001eb156880_P001"/>
    </source>
</evidence>
<dbReference type="Pfam" id="PF02776">
    <property type="entry name" value="TPP_enzyme_N"/>
    <property type="match status" value="1"/>
</dbReference>
<dbReference type="RefSeq" id="XP_035822334.1">
    <property type="nucleotide sequence ID" value="XM_035966441.1"/>
</dbReference>